<evidence type="ECO:0000256" key="1">
    <source>
        <dbReference type="SAM" id="SignalP"/>
    </source>
</evidence>
<keyword evidence="1" id="KW-0732">Signal</keyword>
<dbReference type="HOGENOM" id="CLU_049923_0_0_1"/>
<reference evidence="2 3" key="1">
    <citation type="journal article" date="2013" name="BMC Genomics">
        <title>Comparative genomics of parasitic silkworm microsporidia reveal an association between genome expansion and host adaptation.</title>
        <authorList>
            <person name="Pan G."/>
            <person name="Xu J."/>
            <person name="Li T."/>
            <person name="Xia Q."/>
            <person name="Liu S.L."/>
            <person name="Zhang G."/>
            <person name="Li S."/>
            <person name="Li C."/>
            <person name="Liu H."/>
            <person name="Yang L."/>
            <person name="Liu T."/>
            <person name="Zhang X."/>
            <person name="Wu Z."/>
            <person name="Fan W."/>
            <person name="Dang X."/>
            <person name="Xiang H."/>
            <person name="Tao M."/>
            <person name="Li Y."/>
            <person name="Hu J."/>
            <person name="Li Z."/>
            <person name="Lin L."/>
            <person name="Luo J."/>
            <person name="Geng L."/>
            <person name="Wang L."/>
            <person name="Long M."/>
            <person name="Wan Y."/>
            <person name="He N."/>
            <person name="Zhang Z."/>
            <person name="Lu C."/>
            <person name="Keeling P.J."/>
            <person name="Wang J."/>
            <person name="Xiang Z."/>
            <person name="Zhou Z."/>
        </authorList>
    </citation>
    <scope>NUCLEOTIDE SEQUENCE [LARGE SCALE GENOMIC DNA]</scope>
    <source>
        <strain evidence="3">CQ1 / CVCC 102059</strain>
    </source>
</reference>
<gene>
    <name evidence="2" type="ORF">NBO_57g0002</name>
</gene>
<name>R0MI59_NOSB1</name>
<evidence type="ECO:0000313" key="3">
    <source>
        <dbReference type="Proteomes" id="UP000016927"/>
    </source>
</evidence>
<dbReference type="Proteomes" id="UP000016927">
    <property type="component" value="Unassembled WGS sequence"/>
</dbReference>
<dbReference type="AlphaFoldDB" id="R0MI59"/>
<keyword evidence="3" id="KW-1185">Reference proteome</keyword>
<accession>R0MI59</accession>
<evidence type="ECO:0000313" key="2">
    <source>
        <dbReference type="EMBL" id="EOB13825.1"/>
    </source>
</evidence>
<sequence>MHEKNLSIHIILILSMLKLSYHEVSASNLLLEGDESILVVDSGTKNNYITNLAQDCPLDLTIESKSLNLNNFSDQIYANNITCKLPLVPVKSLVCTDSRDNHSADSLNNTKIFKMDEKMQNGTQLFISYRYLKFFFTKKDIYALMVVDMHFKASNHLIIPTNRSLLATKYMLLNIKNDVIGAIAHLFFQNPIGCLNLSHLKSFYDIENSLSCYINSFKISPAHVKADSRVYVLLEDFVRNLYDRCNRYILCLSTNKLSRYIDINFKTFSLKGLLDTLIVLSSGCLHMKSDLKSIIFSILFFYDHGENKQICTMEFILKDMMIRIVSYIILYKPIQDDVTKTDYRKQLLYDKIENEIKKSFLLAFYDKDLTSIMSDLELLGLEILKSKWEVKFDFSFIVILSKSFESINHLRSILYDSNEYQSMLIKDELRASCKKLFDIRESIFDMIKIDA</sequence>
<proteinExistence type="predicted"/>
<organism evidence="2 3">
    <name type="scientific">Nosema bombycis (strain CQ1 / CVCC 102059)</name>
    <name type="common">Microsporidian parasite</name>
    <name type="synonym">Pebrine of silkworm</name>
    <dbReference type="NCBI Taxonomy" id="578461"/>
    <lineage>
        <taxon>Eukaryota</taxon>
        <taxon>Fungi</taxon>
        <taxon>Fungi incertae sedis</taxon>
        <taxon>Microsporidia</taxon>
        <taxon>Nosematidae</taxon>
        <taxon>Nosema</taxon>
    </lineage>
</organism>
<dbReference type="EMBL" id="KB908965">
    <property type="protein sequence ID" value="EOB13825.1"/>
    <property type="molecule type" value="Genomic_DNA"/>
</dbReference>
<protein>
    <submittedName>
        <fullName evidence="2">Uncharacterized protein</fullName>
    </submittedName>
</protein>
<dbReference type="VEuPathDB" id="MicrosporidiaDB:NBO_57g0002"/>
<feature type="chain" id="PRO_5004344707" evidence="1">
    <location>
        <begin position="27"/>
        <end position="451"/>
    </location>
</feature>
<feature type="signal peptide" evidence="1">
    <location>
        <begin position="1"/>
        <end position="26"/>
    </location>
</feature>